<dbReference type="AlphaFoldDB" id="A0A085LTQ4"/>
<dbReference type="EMBL" id="KL363296">
    <property type="protein sequence ID" value="KFD48350.1"/>
    <property type="molecule type" value="Genomic_DNA"/>
</dbReference>
<name>A0A085LTQ4_9BILA</name>
<evidence type="ECO:0000313" key="2">
    <source>
        <dbReference type="EMBL" id="KFD48350.1"/>
    </source>
</evidence>
<keyword evidence="1" id="KW-0732">Signal</keyword>
<evidence type="ECO:0000256" key="1">
    <source>
        <dbReference type="SAM" id="SignalP"/>
    </source>
</evidence>
<feature type="signal peptide" evidence="1">
    <location>
        <begin position="1"/>
        <end position="27"/>
    </location>
</feature>
<dbReference type="Proteomes" id="UP000030764">
    <property type="component" value="Unassembled WGS sequence"/>
</dbReference>
<keyword evidence="3" id="KW-1185">Reference proteome</keyword>
<gene>
    <name evidence="2" type="ORF">M513_10762</name>
</gene>
<protein>
    <recommendedName>
        <fullName evidence="4">Secreted protein</fullName>
    </recommendedName>
</protein>
<organism evidence="2 3">
    <name type="scientific">Trichuris suis</name>
    <name type="common">pig whipworm</name>
    <dbReference type="NCBI Taxonomy" id="68888"/>
    <lineage>
        <taxon>Eukaryota</taxon>
        <taxon>Metazoa</taxon>
        <taxon>Ecdysozoa</taxon>
        <taxon>Nematoda</taxon>
        <taxon>Enoplea</taxon>
        <taxon>Dorylaimia</taxon>
        <taxon>Trichinellida</taxon>
        <taxon>Trichuridae</taxon>
        <taxon>Trichuris</taxon>
    </lineage>
</organism>
<accession>A0A085LTQ4</accession>
<evidence type="ECO:0000313" key="3">
    <source>
        <dbReference type="Proteomes" id="UP000030764"/>
    </source>
</evidence>
<feature type="chain" id="PRO_5001794777" description="Secreted protein" evidence="1">
    <location>
        <begin position="28"/>
        <end position="64"/>
    </location>
</feature>
<proteinExistence type="predicted"/>
<evidence type="ECO:0008006" key="4">
    <source>
        <dbReference type="Google" id="ProtNLM"/>
    </source>
</evidence>
<sequence length="64" mass="7298">MPRECVSGRIWLWSALLSLRMLKMINADQCTYQIDIVTDMAFPVGTKCWFISMMTSQSATSNDC</sequence>
<reference evidence="2 3" key="1">
    <citation type="journal article" date="2014" name="Nat. Genet.">
        <title>Genome and transcriptome of the porcine whipworm Trichuris suis.</title>
        <authorList>
            <person name="Jex A.R."/>
            <person name="Nejsum P."/>
            <person name="Schwarz E.M."/>
            <person name="Hu L."/>
            <person name="Young N.D."/>
            <person name="Hall R.S."/>
            <person name="Korhonen P.K."/>
            <person name="Liao S."/>
            <person name="Thamsborg S."/>
            <person name="Xia J."/>
            <person name="Xu P."/>
            <person name="Wang S."/>
            <person name="Scheerlinck J.P."/>
            <person name="Hofmann A."/>
            <person name="Sternberg P.W."/>
            <person name="Wang J."/>
            <person name="Gasser R.B."/>
        </authorList>
    </citation>
    <scope>NUCLEOTIDE SEQUENCE [LARGE SCALE GENOMIC DNA]</scope>
    <source>
        <strain evidence="2">DCEP-RM93M</strain>
    </source>
</reference>